<gene>
    <name evidence="1" type="ORF">MVAC_03026</name>
</gene>
<proteinExistence type="predicted"/>
<name>K0V420_MYCVA</name>
<accession>K0V420</accession>
<evidence type="ECO:0000313" key="2">
    <source>
        <dbReference type="Proteomes" id="UP000006072"/>
    </source>
</evidence>
<comment type="caution">
    <text evidence="1">The sequence shown here is derived from an EMBL/GenBank/DDBJ whole genome shotgun (WGS) entry which is preliminary data.</text>
</comment>
<dbReference type="EMBL" id="ALQA01000004">
    <property type="protein sequence ID" value="EJZ12195.1"/>
    <property type="molecule type" value="Genomic_DNA"/>
</dbReference>
<protein>
    <submittedName>
        <fullName evidence="1">Uncharacterized protein</fullName>
    </submittedName>
</protein>
<sequence>MAIRYELVSEHRPLDVHTTPVALPDKQISGCVDDVDSAGLVLACGIAGELITRLWPTYAGLSV</sequence>
<keyword evidence="2" id="KW-1185">Reference proteome</keyword>
<dbReference type="AlphaFoldDB" id="K0V420"/>
<organism evidence="1 2">
    <name type="scientific">Mycolicibacterium vaccae ATCC 25954</name>
    <dbReference type="NCBI Taxonomy" id="1194972"/>
    <lineage>
        <taxon>Bacteria</taxon>
        <taxon>Bacillati</taxon>
        <taxon>Actinomycetota</taxon>
        <taxon>Actinomycetes</taxon>
        <taxon>Mycobacteriales</taxon>
        <taxon>Mycobacteriaceae</taxon>
        <taxon>Mycolicibacterium</taxon>
    </lineage>
</organism>
<reference evidence="1 2" key="1">
    <citation type="journal article" date="2012" name="J. Bacteriol.">
        <title>Complete Genome Sequence of Mycobacterium vaccae Type Strain ATCC 25954.</title>
        <authorList>
            <person name="Ho Y.S."/>
            <person name="Adroub S.A."/>
            <person name="Abadi M."/>
            <person name="Al Alwan B."/>
            <person name="Alkhateeb R."/>
            <person name="Gao G."/>
            <person name="Ragab A."/>
            <person name="Ali S."/>
            <person name="van Soolingen D."/>
            <person name="Bitter W."/>
            <person name="Pain A."/>
            <person name="Abdallah A.M."/>
        </authorList>
    </citation>
    <scope>NUCLEOTIDE SEQUENCE [LARGE SCALE GENOMIC DNA]</scope>
    <source>
        <strain evidence="1 2">ATCC 25954</strain>
    </source>
</reference>
<dbReference type="Proteomes" id="UP000006072">
    <property type="component" value="Unassembled WGS sequence"/>
</dbReference>
<evidence type="ECO:0000313" key="1">
    <source>
        <dbReference type="EMBL" id="EJZ12195.1"/>
    </source>
</evidence>
<dbReference type="HOGENOM" id="CLU_2881146_0_0_11"/>